<evidence type="ECO:0000313" key="2">
    <source>
        <dbReference type="Proteomes" id="UP000288405"/>
    </source>
</evidence>
<gene>
    <name evidence="1" type="ORF">CWE11_10885</name>
</gene>
<organism evidence="1 2">
    <name type="scientific">Aliidiomarina sanyensis</name>
    <dbReference type="NCBI Taxonomy" id="1249555"/>
    <lineage>
        <taxon>Bacteria</taxon>
        <taxon>Pseudomonadati</taxon>
        <taxon>Pseudomonadota</taxon>
        <taxon>Gammaproteobacteria</taxon>
        <taxon>Alteromonadales</taxon>
        <taxon>Idiomarinaceae</taxon>
        <taxon>Aliidiomarina</taxon>
    </lineage>
</organism>
<dbReference type="InterPro" id="IPR009734">
    <property type="entry name" value="Myoviridae_GpU"/>
</dbReference>
<dbReference type="PIRSF" id="PIRSF029208">
    <property type="entry name" value="Phage_tail_GPU"/>
    <property type="match status" value="1"/>
</dbReference>
<proteinExistence type="predicted"/>
<evidence type="ECO:0000313" key="1">
    <source>
        <dbReference type="EMBL" id="RUO28206.1"/>
    </source>
</evidence>
<protein>
    <submittedName>
        <fullName evidence="1">Oxidoreductase</fullName>
    </submittedName>
</protein>
<dbReference type="EMBL" id="PIPM01000016">
    <property type="protein sequence ID" value="RUO28206.1"/>
    <property type="molecule type" value="Genomic_DNA"/>
</dbReference>
<reference evidence="1 2" key="1">
    <citation type="journal article" date="2011" name="Front. Microbiol.">
        <title>Genomic signatures of strain selection and enhancement in Bacillus atrophaeus var. globigii, a historical biowarfare simulant.</title>
        <authorList>
            <person name="Gibbons H.S."/>
            <person name="Broomall S.M."/>
            <person name="McNew L.A."/>
            <person name="Daligault H."/>
            <person name="Chapman C."/>
            <person name="Bruce D."/>
            <person name="Karavis M."/>
            <person name="Krepps M."/>
            <person name="McGregor P.A."/>
            <person name="Hong C."/>
            <person name="Park K.H."/>
            <person name="Akmal A."/>
            <person name="Feldman A."/>
            <person name="Lin J.S."/>
            <person name="Chang W.E."/>
            <person name="Higgs B.W."/>
            <person name="Demirev P."/>
            <person name="Lindquist J."/>
            <person name="Liem A."/>
            <person name="Fochler E."/>
            <person name="Read T.D."/>
            <person name="Tapia R."/>
            <person name="Johnson S."/>
            <person name="Bishop-Lilly K.A."/>
            <person name="Detter C."/>
            <person name="Han C."/>
            <person name="Sozhamannan S."/>
            <person name="Rosenzweig C.N."/>
            <person name="Skowronski E.W."/>
        </authorList>
    </citation>
    <scope>NUCLEOTIDE SEQUENCE [LARGE SCALE GENOMIC DNA]</scope>
    <source>
        <strain evidence="1 2">GYP-17</strain>
    </source>
</reference>
<keyword evidence="2" id="KW-1185">Reference proteome</keyword>
<comment type="caution">
    <text evidence="1">The sequence shown here is derived from an EMBL/GenBank/DDBJ whole genome shotgun (WGS) entry which is preliminary data.</text>
</comment>
<dbReference type="InterPro" id="IPR016912">
    <property type="entry name" value="Phage_P2_GpU"/>
</dbReference>
<dbReference type="RefSeq" id="WP_126777656.1">
    <property type="nucleotide sequence ID" value="NZ_PIPM01000016.1"/>
</dbReference>
<accession>A0A432WBE7</accession>
<dbReference type="AlphaFoldDB" id="A0A432WBE7"/>
<name>A0A432WBE7_9GAMM</name>
<dbReference type="Proteomes" id="UP000288405">
    <property type="component" value="Unassembled WGS sequence"/>
</dbReference>
<dbReference type="OrthoDB" id="1550902at2"/>
<dbReference type="Pfam" id="PF06995">
    <property type="entry name" value="Phage_P2_GpU"/>
    <property type="match status" value="1"/>
</dbReference>
<sequence>MMMTLGFFVFERRTAPYQTLEHDKAWRHPDNPRVGARPSSQFTGVDNEFITLSGELRPEVTGGRASLNEVTRMADSGKSYPLIDGEGYTYGHFAILDIKETKTEFFNDGAPRKIEFSMKLKRTDDKSRNRIGSADLGNLSLGASILGGLR</sequence>